<evidence type="ECO:0000313" key="3">
    <source>
        <dbReference type="EMBL" id="MFD2840326.1"/>
    </source>
</evidence>
<name>A0ABW5XGF7_9MICO</name>
<keyword evidence="1" id="KW-0472">Membrane</keyword>
<evidence type="ECO:0000313" key="4">
    <source>
        <dbReference type="Proteomes" id="UP001597391"/>
    </source>
</evidence>
<feature type="domain" description="DUF4395" evidence="2">
    <location>
        <begin position="11"/>
        <end position="138"/>
    </location>
</feature>
<gene>
    <name evidence="3" type="ORF">ACFSYH_07045</name>
</gene>
<keyword evidence="4" id="KW-1185">Reference proteome</keyword>
<feature type="transmembrane region" description="Helical" evidence="1">
    <location>
        <begin position="84"/>
        <end position="101"/>
    </location>
</feature>
<feature type="transmembrane region" description="Helical" evidence="1">
    <location>
        <begin position="20"/>
        <end position="47"/>
    </location>
</feature>
<evidence type="ECO:0000256" key="1">
    <source>
        <dbReference type="SAM" id="Phobius"/>
    </source>
</evidence>
<protein>
    <submittedName>
        <fullName evidence="3">DUF4395 domain-containing protein</fullName>
    </submittedName>
</protein>
<feature type="transmembrane region" description="Helical" evidence="1">
    <location>
        <begin position="107"/>
        <end position="134"/>
    </location>
</feature>
<dbReference type="Proteomes" id="UP001597391">
    <property type="component" value="Unassembled WGS sequence"/>
</dbReference>
<keyword evidence="1" id="KW-0812">Transmembrane</keyword>
<comment type="caution">
    <text evidence="3">The sequence shown here is derived from an EMBL/GenBank/DDBJ whole genome shotgun (WGS) entry which is preliminary data.</text>
</comment>
<dbReference type="InterPro" id="IPR025508">
    <property type="entry name" value="DUF4395"/>
</dbReference>
<organism evidence="3 4">
    <name type="scientific">Populibacterium corticicola</name>
    <dbReference type="NCBI Taxonomy" id="1812826"/>
    <lineage>
        <taxon>Bacteria</taxon>
        <taxon>Bacillati</taxon>
        <taxon>Actinomycetota</taxon>
        <taxon>Actinomycetes</taxon>
        <taxon>Micrococcales</taxon>
        <taxon>Jonesiaceae</taxon>
        <taxon>Populibacterium</taxon>
    </lineage>
</organism>
<proteinExistence type="predicted"/>
<dbReference type="RefSeq" id="WP_377466151.1">
    <property type="nucleotide sequence ID" value="NZ_JBHUOP010000003.1"/>
</dbReference>
<keyword evidence="1" id="KW-1133">Transmembrane helix</keyword>
<reference evidence="4" key="1">
    <citation type="journal article" date="2019" name="Int. J. Syst. Evol. Microbiol.">
        <title>The Global Catalogue of Microorganisms (GCM) 10K type strain sequencing project: providing services to taxonomists for standard genome sequencing and annotation.</title>
        <authorList>
            <consortium name="The Broad Institute Genomics Platform"/>
            <consortium name="The Broad Institute Genome Sequencing Center for Infectious Disease"/>
            <person name="Wu L."/>
            <person name="Ma J."/>
        </authorList>
    </citation>
    <scope>NUCLEOTIDE SEQUENCE [LARGE SCALE GENOMIC DNA]</scope>
    <source>
        <strain evidence="4">KCTC 33576</strain>
    </source>
</reference>
<sequence>MAGFFSFPNPVNEKAARTVAAGVVALTVITLITSHPIPLVLLTLGFWGRVLAGPRLSPLGWLAQRVIAPRFGLPNFVPGPPKRFAQGIGTVFTTTATILYFSGAETAAWVVLLILLVAASLEAFVGFCLGCYIFGHLQNWGVIPASVCEACNNISQRSQPSGSTPSSL</sequence>
<dbReference type="EMBL" id="JBHUOP010000003">
    <property type="protein sequence ID" value="MFD2840326.1"/>
    <property type="molecule type" value="Genomic_DNA"/>
</dbReference>
<accession>A0ABW5XGF7</accession>
<dbReference type="Pfam" id="PF14340">
    <property type="entry name" value="DUF4395"/>
    <property type="match status" value="1"/>
</dbReference>
<evidence type="ECO:0000259" key="2">
    <source>
        <dbReference type="Pfam" id="PF14340"/>
    </source>
</evidence>